<feature type="compositionally biased region" description="Low complexity" evidence="1">
    <location>
        <begin position="81"/>
        <end position="92"/>
    </location>
</feature>
<protein>
    <submittedName>
        <fullName evidence="2">Uncharacterized protein</fullName>
    </submittedName>
</protein>
<comment type="caution">
    <text evidence="2">The sequence shown here is derived from an EMBL/GenBank/DDBJ whole genome shotgun (WGS) entry which is preliminary data.</text>
</comment>
<name>A0A8T0ERA7_ARGBR</name>
<reference evidence="2" key="1">
    <citation type="journal article" date="2020" name="bioRxiv">
        <title>Chromosome-level reference genome of the European wasp spider Argiope bruennichi: a resource for studies on range expansion and evolutionary adaptation.</title>
        <authorList>
            <person name="Sheffer M.M."/>
            <person name="Hoppe A."/>
            <person name="Krehenwinkel H."/>
            <person name="Uhl G."/>
            <person name="Kuss A.W."/>
            <person name="Jensen L."/>
            <person name="Jensen C."/>
            <person name="Gillespie R.G."/>
            <person name="Hoff K.J."/>
            <person name="Prost S."/>
        </authorList>
    </citation>
    <scope>NUCLEOTIDE SEQUENCE</scope>
</reference>
<feature type="region of interest" description="Disordered" evidence="1">
    <location>
        <begin position="28"/>
        <end position="96"/>
    </location>
</feature>
<reference evidence="2" key="2">
    <citation type="submission" date="2020-06" db="EMBL/GenBank/DDBJ databases">
        <authorList>
            <person name="Sheffer M."/>
        </authorList>
    </citation>
    <scope>NUCLEOTIDE SEQUENCE</scope>
</reference>
<evidence type="ECO:0000313" key="3">
    <source>
        <dbReference type="Proteomes" id="UP000807504"/>
    </source>
</evidence>
<organism evidence="2 3">
    <name type="scientific">Argiope bruennichi</name>
    <name type="common">Wasp spider</name>
    <name type="synonym">Aranea bruennichi</name>
    <dbReference type="NCBI Taxonomy" id="94029"/>
    <lineage>
        <taxon>Eukaryota</taxon>
        <taxon>Metazoa</taxon>
        <taxon>Ecdysozoa</taxon>
        <taxon>Arthropoda</taxon>
        <taxon>Chelicerata</taxon>
        <taxon>Arachnida</taxon>
        <taxon>Araneae</taxon>
        <taxon>Araneomorphae</taxon>
        <taxon>Entelegynae</taxon>
        <taxon>Araneoidea</taxon>
        <taxon>Araneidae</taxon>
        <taxon>Argiope</taxon>
    </lineage>
</organism>
<dbReference type="AlphaFoldDB" id="A0A8T0ERA7"/>
<dbReference type="EMBL" id="JABXBU010002072">
    <property type="protein sequence ID" value="KAF8776986.1"/>
    <property type="molecule type" value="Genomic_DNA"/>
</dbReference>
<evidence type="ECO:0000313" key="2">
    <source>
        <dbReference type="EMBL" id="KAF8776986.1"/>
    </source>
</evidence>
<gene>
    <name evidence="2" type="ORF">HNY73_013917</name>
</gene>
<keyword evidence="3" id="KW-1185">Reference proteome</keyword>
<proteinExistence type="predicted"/>
<sequence>MVFCAAVITLVRSKPVSRTLTKETLKVHNHALTGSRMMPKRFKRSPQEVTPSGMDPPEDMSTPPEEMSTHPRHKSTPPPETTTLSPTTTTESANNGGIIDDIYGFFDAYTVIPSI</sequence>
<evidence type="ECO:0000256" key="1">
    <source>
        <dbReference type="SAM" id="MobiDB-lite"/>
    </source>
</evidence>
<accession>A0A8T0ERA7</accession>
<dbReference type="Proteomes" id="UP000807504">
    <property type="component" value="Unassembled WGS sequence"/>
</dbReference>